<reference evidence="4" key="1">
    <citation type="journal article" date="2014" name="Int. J. Syst. Evol. Microbiol.">
        <title>Complete genome sequence of Corynebacterium casei LMG S-19264T (=DSM 44701T), isolated from a smear-ripened cheese.</title>
        <authorList>
            <consortium name="US DOE Joint Genome Institute (JGI-PGF)"/>
            <person name="Walter F."/>
            <person name="Albersmeier A."/>
            <person name="Kalinowski J."/>
            <person name="Ruckert C."/>
        </authorList>
    </citation>
    <scope>NUCLEOTIDE SEQUENCE</scope>
    <source>
        <strain evidence="4">CGMCC 1.15290</strain>
    </source>
</reference>
<evidence type="ECO:0000256" key="1">
    <source>
        <dbReference type="SAM" id="Phobius"/>
    </source>
</evidence>
<feature type="domain" description="Protein FecR C-terminal" evidence="3">
    <location>
        <begin position="324"/>
        <end position="386"/>
    </location>
</feature>
<sequence length="394" mass="42872">MNETITDILLLHLNGIALTASQEQQLQQWLEASGNNRNALHLLEDPAFLQQSIRQWDSYDASRQAGWERLSGQIFSKKPVTLLRRLRWVAAAAILLLAVAGTWLLLTHEKSSPTQQPSAGNDIAPGTSGAILTLSDGRKIVLDSMGNGQVALENGAAIQLQNNQLTYNPSAITNSPLPTFNSLTTPAGHQFTLVLPDGSRVWLNAGSSITYPAVFTGKERKVIVAGEVYMEVAQHRASPFIVDIDGKTTVQVLGTDFNINSYADDGYIRTTLINGSIKVLSATAPAAVILTPGQQAAVRAAVKEPIAVASAIDVNRVLAWKNGYFSFDNLNLRQVALQIERWYDVQVIFEGNTGNLSLTGEMDRGVSLSGIQRFLKQYGFTTTLNNRVLTITKN</sequence>
<dbReference type="Pfam" id="PF16344">
    <property type="entry name" value="FecR_C"/>
    <property type="match status" value="1"/>
</dbReference>
<evidence type="ECO:0000313" key="5">
    <source>
        <dbReference type="Proteomes" id="UP000627292"/>
    </source>
</evidence>
<feature type="domain" description="FecR protein" evidence="2">
    <location>
        <begin position="183"/>
        <end position="278"/>
    </location>
</feature>
<dbReference type="RefSeq" id="WP_188951156.1">
    <property type="nucleotide sequence ID" value="NZ_BMIB01000001.1"/>
</dbReference>
<dbReference type="Pfam" id="PF04773">
    <property type="entry name" value="FecR"/>
    <property type="match status" value="1"/>
</dbReference>
<accession>A0A917ITD7</accession>
<dbReference type="InterPro" id="IPR012373">
    <property type="entry name" value="Ferrdict_sens_TM"/>
</dbReference>
<dbReference type="GO" id="GO:0016989">
    <property type="term" value="F:sigma factor antagonist activity"/>
    <property type="evidence" value="ECO:0007669"/>
    <property type="project" value="TreeGrafter"/>
</dbReference>
<reference evidence="4" key="2">
    <citation type="submission" date="2020-09" db="EMBL/GenBank/DDBJ databases">
        <authorList>
            <person name="Sun Q."/>
            <person name="Zhou Y."/>
        </authorList>
    </citation>
    <scope>NUCLEOTIDE SEQUENCE</scope>
    <source>
        <strain evidence="4">CGMCC 1.15290</strain>
    </source>
</reference>
<dbReference type="InterPro" id="IPR032508">
    <property type="entry name" value="FecR_C"/>
</dbReference>
<dbReference type="EMBL" id="BMIB01000001">
    <property type="protein sequence ID" value="GGH62768.1"/>
    <property type="molecule type" value="Genomic_DNA"/>
</dbReference>
<keyword evidence="1" id="KW-0812">Transmembrane</keyword>
<name>A0A917ITD7_9BACT</name>
<organism evidence="4 5">
    <name type="scientific">Filimonas zeae</name>
    <dbReference type="NCBI Taxonomy" id="1737353"/>
    <lineage>
        <taxon>Bacteria</taxon>
        <taxon>Pseudomonadati</taxon>
        <taxon>Bacteroidota</taxon>
        <taxon>Chitinophagia</taxon>
        <taxon>Chitinophagales</taxon>
        <taxon>Chitinophagaceae</taxon>
        <taxon>Filimonas</taxon>
    </lineage>
</organism>
<dbReference type="InterPro" id="IPR006860">
    <property type="entry name" value="FecR"/>
</dbReference>
<dbReference type="AlphaFoldDB" id="A0A917ITD7"/>
<feature type="transmembrane region" description="Helical" evidence="1">
    <location>
        <begin position="86"/>
        <end position="106"/>
    </location>
</feature>
<dbReference type="Gene3D" id="3.55.50.30">
    <property type="match status" value="1"/>
</dbReference>
<dbReference type="Gene3D" id="2.60.120.1440">
    <property type="match status" value="1"/>
</dbReference>
<dbReference type="Proteomes" id="UP000627292">
    <property type="component" value="Unassembled WGS sequence"/>
</dbReference>
<evidence type="ECO:0000259" key="2">
    <source>
        <dbReference type="Pfam" id="PF04773"/>
    </source>
</evidence>
<keyword evidence="1" id="KW-1133">Transmembrane helix</keyword>
<protein>
    <submittedName>
        <fullName evidence="4">Iron dicitrate transporter FecR</fullName>
    </submittedName>
</protein>
<dbReference type="PANTHER" id="PTHR30273:SF2">
    <property type="entry name" value="PROTEIN FECR"/>
    <property type="match status" value="1"/>
</dbReference>
<keyword evidence="5" id="KW-1185">Reference proteome</keyword>
<keyword evidence="1" id="KW-0472">Membrane</keyword>
<comment type="caution">
    <text evidence="4">The sequence shown here is derived from an EMBL/GenBank/DDBJ whole genome shotgun (WGS) entry which is preliminary data.</text>
</comment>
<dbReference type="PANTHER" id="PTHR30273">
    <property type="entry name" value="PERIPLASMIC SIGNAL SENSOR AND SIGMA FACTOR ACTIVATOR FECR-RELATED"/>
    <property type="match status" value="1"/>
</dbReference>
<proteinExistence type="predicted"/>
<gene>
    <name evidence="4" type="ORF">GCM10011379_13020</name>
</gene>
<evidence type="ECO:0000313" key="4">
    <source>
        <dbReference type="EMBL" id="GGH62768.1"/>
    </source>
</evidence>
<evidence type="ECO:0000259" key="3">
    <source>
        <dbReference type="Pfam" id="PF16344"/>
    </source>
</evidence>